<evidence type="ECO:0000313" key="3">
    <source>
        <dbReference type="Proteomes" id="UP000503011"/>
    </source>
</evidence>
<reference evidence="2 3" key="1">
    <citation type="submission" date="2020-03" db="EMBL/GenBank/DDBJ databases">
        <title>Whole genome shotgun sequence of Phytohabitans suffuscus NBRC 105367.</title>
        <authorList>
            <person name="Komaki H."/>
            <person name="Tamura T."/>
        </authorList>
    </citation>
    <scope>NUCLEOTIDE SEQUENCE [LARGE SCALE GENOMIC DNA]</scope>
    <source>
        <strain evidence="2 3">NBRC 105367</strain>
    </source>
</reference>
<dbReference type="InterPro" id="IPR010982">
    <property type="entry name" value="Lambda_DNA-bd_dom_sf"/>
</dbReference>
<dbReference type="GO" id="GO:0003677">
    <property type="term" value="F:DNA binding"/>
    <property type="evidence" value="ECO:0007669"/>
    <property type="project" value="InterPro"/>
</dbReference>
<dbReference type="CDD" id="cd00093">
    <property type="entry name" value="HTH_XRE"/>
    <property type="match status" value="1"/>
</dbReference>
<accession>A0A6F8YHX1</accession>
<dbReference type="Proteomes" id="UP000503011">
    <property type="component" value="Chromosome"/>
</dbReference>
<organism evidence="2 3">
    <name type="scientific">Phytohabitans suffuscus</name>
    <dbReference type="NCBI Taxonomy" id="624315"/>
    <lineage>
        <taxon>Bacteria</taxon>
        <taxon>Bacillati</taxon>
        <taxon>Actinomycetota</taxon>
        <taxon>Actinomycetes</taxon>
        <taxon>Micromonosporales</taxon>
        <taxon>Micromonosporaceae</taxon>
    </lineage>
</organism>
<proteinExistence type="predicted"/>
<dbReference type="SUPFAM" id="SSF47413">
    <property type="entry name" value="lambda repressor-like DNA-binding domains"/>
    <property type="match status" value="1"/>
</dbReference>
<dbReference type="InterPro" id="IPR043917">
    <property type="entry name" value="DUF5753"/>
</dbReference>
<dbReference type="EMBL" id="AP022871">
    <property type="protein sequence ID" value="BCB85734.1"/>
    <property type="molecule type" value="Genomic_DNA"/>
</dbReference>
<dbReference type="Gene3D" id="1.10.260.40">
    <property type="entry name" value="lambda repressor-like DNA-binding domains"/>
    <property type="match status" value="1"/>
</dbReference>
<dbReference type="SMART" id="SM00530">
    <property type="entry name" value="HTH_XRE"/>
    <property type="match status" value="1"/>
</dbReference>
<dbReference type="KEGG" id="psuu:Psuf_030470"/>
<keyword evidence="3" id="KW-1185">Reference proteome</keyword>
<gene>
    <name evidence="2" type="ORF">Psuf_030470</name>
</gene>
<protein>
    <submittedName>
        <fullName evidence="2">Transcriptional regulator</fullName>
    </submittedName>
</protein>
<dbReference type="PROSITE" id="PS50943">
    <property type="entry name" value="HTH_CROC1"/>
    <property type="match status" value="1"/>
</dbReference>
<dbReference type="RefSeq" id="WP_173157479.1">
    <property type="nucleotide sequence ID" value="NZ_AP022871.1"/>
</dbReference>
<evidence type="ECO:0000313" key="2">
    <source>
        <dbReference type="EMBL" id="BCB85734.1"/>
    </source>
</evidence>
<evidence type="ECO:0000259" key="1">
    <source>
        <dbReference type="PROSITE" id="PS50943"/>
    </source>
</evidence>
<feature type="domain" description="HTH cro/C1-type" evidence="1">
    <location>
        <begin position="16"/>
        <end position="70"/>
    </location>
</feature>
<name>A0A6F8YHX1_9ACTN</name>
<dbReference type="AlphaFoldDB" id="A0A6F8YHX1"/>
<dbReference type="InterPro" id="IPR001387">
    <property type="entry name" value="Cro/C1-type_HTH"/>
</dbReference>
<dbReference type="Pfam" id="PF13560">
    <property type="entry name" value="HTH_31"/>
    <property type="match status" value="1"/>
</dbReference>
<reference evidence="2 3" key="2">
    <citation type="submission" date="2020-03" db="EMBL/GenBank/DDBJ databases">
        <authorList>
            <person name="Ichikawa N."/>
            <person name="Kimura A."/>
            <person name="Kitahashi Y."/>
            <person name="Uohara A."/>
        </authorList>
    </citation>
    <scope>NUCLEOTIDE SEQUENCE [LARGE SCALE GENOMIC DNA]</scope>
    <source>
        <strain evidence="2 3">NBRC 105367</strain>
    </source>
</reference>
<sequence length="291" mass="32211">MEQGSTVPRRQLGRYLKEARERADITVRAAAAALDWSTPRLWRVETGQVAVRASDVDSACRLYGVNEELSDALQALARETKARGWWHSYGDAVPDWFSLFVGLEAAASRLRQYGTALVPGLLQTRAYMYEVIGLDHPGMDADDRYKRVAVKLERQALLSRALPPAPTLDVILSESVLRRPVPDRAVMAEQLRHMVVAGERFNVSVRILPFDAGLHRGSVVGSFAILDYPQSTPHPEPSTVYIEGATGALYHDRPAEIEAYEAIWASVANLALSEAESRVMIAAAAEDWESR</sequence>
<dbReference type="Pfam" id="PF19054">
    <property type="entry name" value="DUF5753"/>
    <property type="match status" value="1"/>
</dbReference>